<organism evidence="2 3">
    <name type="scientific">Staurois parvus</name>
    <dbReference type="NCBI Taxonomy" id="386267"/>
    <lineage>
        <taxon>Eukaryota</taxon>
        <taxon>Metazoa</taxon>
        <taxon>Chordata</taxon>
        <taxon>Craniata</taxon>
        <taxon>Vertebrata</taxon>
        <taxon>Euteleostomi</taxon>
        <taxon>Amphibia</taxon>
        <taxon>Batrachia</taxon>
        <taxon>Anura</taxon>
        <taxon>Neobatrachia</taxon>
        <taxon>Ranoidea</taxon>
        <taxon>Ranidae</taxon>
        <taxon>Staurois</taxon>
    </lineage>
</organism>
<reference evidence="2" key="1">
    <citation type="submission" date="2023-05" db="EMBL/GenBank/DDBJ databases">
        <authorList>
            <person name="Stuckert A."/>
        </authorList>
    </citation>
    <scope>NUCLEOTIDE SEQUENCE</scope>
</reference>
<evidence type="ECO:0000256" key="1">
    <source>
        <dbReference type="SAM" id="MobiDB-lite"/>
    </source>
</evidence>
<sequence>MQNSRIPPLYGVRGGFPPGEMRDSHQAPGAGQHMICSDCYDNANIYSRTREYCPYTYMTEEDPMDQTLSSFMAQVPKDTFLSHSNE</sequence>
<feature type="non-terminal residue" evidence="2">
    <location>
        <position position="86"/>
    </location>
</feature>
<keyword evidence="3" id="KW-1185">Reference proteome</keyword>
<proteinExistence type="predicted"/>
<name>A0ABN9EGY9_9NEOB</name>
<dbReference type="EMBL" id="CATNWA010015402">
    <property type="protein sequence ID" value="CAI9583011.1"/>
    <property type="molecule type" value="Genomic_DNA"/>
</dbReference>
<dbReference type="Proteomes" id="UP001162483">
    <property type="component" value="Unassembled WGS sequence"/>
</dbReference>
<feature type="region of interest" description="Disordered" evidence="1">
    <location>
        <begin position="1"/>
        <end position="30"/>
    </location>
</feature>
<evidence type="ECO:0000313" key="2">
    <source>
        <dbReference type="EMBL" id="CAI9583011.1"/>
    </source>
</evidence>
<gene>
    <name evidence="2" type="ORF">SPARVUS_LOCUS9748330</name>
</gene>
<accession>A0ABN9EGY9</accession>
<comment type="caution">
    <text evidence="2">The sequence shown here is derived from an EMBL/GenBank/DDBJ whole genome shotgun (WGS) entry which is preliminary data.</text>
</comment>
<protein>
    <submittedName>
        <fullName evidence="2">Uncharacterized protein</fullName>
    </submittedName>
</protein>
<evidence type="ECO:0000313" key="3">
    <source>
        <dbReference type="Proteomes" id="UP001162483"/>
    </source>
</evidence>